<dbReference type="InterPro" id="IPR048254">
    <property type="entry name" value="CDP_ALCOHOL_P_TRANSF_CS"/>
</dbReference>
<evidence type="ECO:0000256" key="1">
    <source>
        <dbReference type="ARBA" id="ARBA00022679"/>
    </source>
</evidence>
<feature type="transmembrane region" description="Helical" evidence="3">
    <location>
        <begin position="31"/>
        <end position="49"/>
    </location>
</feature>
<dbReference type="InterPro" id="IPR000462">
    <property type="entry name" value="CDP-OH_P_trans"/>
</dbReference>
<organism evidence="4">
    <name type="scientific">uncultured marine group III euryarchaeote AD1000-40-D7</name>
    <dbReference type="NCBI Taxonomy" id="526640"/>
    <lineage>
        <taxon>Archaea</taxon>
        <taxon>Methanobacteriati</taxon>
        <taxon>Thermoplasmatota</taxon>
        <taxon>Thermoplasmata</taxon>
        <taxon>Candidatus Thermoprofundales</taxon>
        <taxon>environmental samples</taxon>
    </lineage>
</organism>
<evidence type="ECO:0000256" key="2">
    <source>
        <dbReference type="RuleBase" id="RU003750"/>
    </source>
</evidence>
<accession>B3V632</accession>
<dbReference type="AlphaFoldDB" id="B3V632"/>
<protein>
    <submittedName>
        <fullName evidence="4">CDP-alcohol phosphatidyltransferase</fullName>
    </submittedName>
</protein>
<proteinExistence type="inferred from homology"/>
<comment type="similarity">
    <text evidence="2">Belongs to the CDP-alcohol phosphatidyltransferase class-I family.</text>
</comment>
<evidence type="ECO:0000256" key="3">
    <source>
        <dbReference type="SAM" id="Phobius"/>
    </source>
</evidence>
<feature type="transmembrane region" description="Helical" evidence="3">
    <location>
        <begin position="173"/>
        <end position="193"/>
    </location>
</feature>
<keyword evidence="3" id="KW-1133">Transmembrane helix</keyword>
<dbReference type="InterPro" id="IPR043130">
    <property type="entry name" value="CDP-OH_PTrfase_TM_dom"/>
</dbReference>
<reference evidence="4" key="1">
    <citation type="journal article" date="2008" name="ISME J.">
        <title>Hindsight in the relative abundance, metabolic potential and genome dynamics of uncultivated marine archaea from comparative metagenomic analyses of bathypelagic plankton of different oceanic regions.</title>
        <authorList>
            <person name="Martin-Cuadrado A.B."/>
            <person name="Rodriguez-Valera F."/>
            <person name="Moreira D."/>
            <person name="Alba J.C."/>
            <person name="Ivars-Martinez E."/>
            <person name="Henn M.R."/>
            <person name="Talla E."/>
            <person name="Lopez-Garcia P."/>
        </authorList>
    </citation>
    <scope>NUCLEOTIDE SEQUENCE</scope>
</reference>
<dbReference type="EMBL" id="EU686628">
    <property type="protein sequence ID" value="ACF09756.1"/>
    <property type="molecule type" value="Genomic_DNA"/>
</dbReference>
<dbReference type="Pfam" id="PF01066">
    <property type="entry name" value="CDP-OH_P_transf"/>
    <property type="match status" value="1"/>
</dbReference>
<dbReference type="GO" id="GO:0016780">
    <property type="term" value="F:phosphotransferase activity, for other substituted phosphate groups"/>
    <property type="evidence" value="ECO:0007669"/>
    <property type="project" value="InterPro"/>
</dbReference>
<evidence type="ECO:0000313" key="4">
    <source>
        <dbReference type="EMBL" id="ACF09756.1"/>
    </source>
</evidence>
<keyword evidence="3" id="KW-0472">Membrane</keyword>
<keyword evidence="3" id="KW-0812">Transmembrane</keyword>
<dbReference type="PROSITE" id="PS00379">
    <property type="entry name" value="CDP_ALCOHOL_P_TRANSF"/>
    <property type="match status" value="1"/>
</dbReference>
<dbReference type="GO" id="GO:0008654">
    <property type="term" value="P:phospholipid biosynthetic process"/>
    <property type="evidence" value="ECO:0007669"/>
    <property type="project" value="InterPro"/>
</dbReference>
<dbReference type="Gene3D" id="1.20.120.1760">
    <property type="match status" value="1"/>
</dbReference>
<sequence length="203" mass="22371">MVLMVADDYRDFGTKILNPLARRMPISPMGISFLSLLTAIGAGYSFYMANLENTNWLLIGALMVFLTAVLDALDGMVARIREISSRRGDLVDHTLDRVADIIIMGGIALGPLVEITIGFAAIIGILMLSYMGTQAQAVGAGREYAGLLGRADRLVVLVMVPVIQYFSEGYQGWNYMTLMCYTFAIVCTLSAFYRFKRIWAELG</sequence>
<name>B3V632_9ARCH</name>
<feature type="transmembrane region" description="Helical" evidence="3">
    <location>
        <begin position="55"/>
        <end position="73"/>
    </location>
</feature>
<feature type="transmembrane region" description="Helical" evidence="3">
    <location>
        <begin position="94"/>
        <end position="113"/>
    </location>
</feature>
<keyword evidence="1 2" id="KW-0808">Transferase</keyword>
<dbReference type="GO" id="GO:0016020">
    <property type="term" value="C:membrane"/>
    <property type="evidence" value="ECO:0007669"/>
    <property type="project" value="InterPro"/>
</dbReference>